<dbReference type="KEGG" id="mas:Mahau_2500"/>
<accession>F3ZXH6</accession>
<evidence type="ECO:0000313" key="2">
    <source>
        <dbReference type="Proteomes" id="UP000008457"/>
    </source>
</evidence>
<proteinExistence type="predicted"/>
<sequence>MHTYQEIFKVVNEKCEGELAVITKKVFGCYRNVTTDLLPERG</sequence>
<name>F3ZXH6_MAHA5</name>
<organism evidence="1 2">
    <name type="scientific">Mahella australiensis (strain DSM 15567 / CIP 107919 / 50-1 BON)</name>
    <dbReference type="NCBI Taxonomy" id="697281"/>
    <lineage>
        <taxon>Bacteria</taxon>
        <taxon>Bacillati</taxon>
        <taxon>Bacillota</taxon>
        <taxon>Clostridia</taxon>
        <taxon>Thermoanaerobacterales</taxon>
        <taxon>Thermoanaerobacterales Family IV. Incertae Sedis</taxon>
        <taxon>Mahella</taxon>
    </lineage>
</organism>
<keyword evidence="2" id="KW-1185">Reference proteome</keyword>
<reference evidence="1 2" key="2">
    <citation type="journal article" date="2011" name="Stand. Genomic Sci.">
        <title>Complete genome sequence of Mahella australiensis type strain (50-1 BON).</title>
        <authorList>
            <person name="Sikorski J."/>
            <person name="Teshima H."/>
            <person name="Nolan M."/>
            <person name="Lucas S."/>
            <person name="Hammon N."/>
            <person name="Deshpande S."/>
            <person name="Cheng J.F."/>
            <person name="Pitluck S."/>
            <person name="Liolios K."/>
            <person name="Pagani I."/>
            <person name="Ivanova N."/>
            <person name="Huntemann M."/>
            <person name="Mavromatis K."/>
            <person name="Ovchinikova G."/>
            <person name="Pati A."/>
            <person name="Tapia R."/>
            <person name="Han C."/>
            <person name="Goodwin L."/>
            <person name="Chen A."/>
            <person name="Palaniappan K."/>
            <person name="Land M."/>
            <person name="Hauser L."/>
            <person name="Ngatchou-Djao O.D."/>
            <person name="Rohde M."/>
            <person name="Pukall R."/>
            <person name="Spring S."/>
            <person name="Abt B."/>
            <person name="Goker M."/>
            <person name="Detter J.C."/>
            <person name="Woyke T."/>
            <person name="Bristow J."/>
            <person name="Markowitz V."/>
            <person name="Hugenholtz P."/>
            <person name="Eisen J.A."/>
            <person name="Kyrpides N.C."/>
            <person name="Klenk H.P."/>
            <person name="Lapidus A."/>
        </authorList>
    </citation>
    <scope>NUCLEOTIDE SEQUENCE [LARGE SCALE GENOMIC DNA]</scope>
    <source>
        <strain evidence="2">DSM 15567 / CIP 107919 / 50-1 BON</strain>
    </source>
</reference>
<protein>
    <submittedName>
        <fullName evidence="1">Uncharacterized protein</fullName>
    </submittedName>
</protein>
<dbReference type="AlphaFoldDB" id="F3ZXH6"/>
<evidence type="ECO:0000313" key="1">
    <source>
        <dbReference type="EMBL" id="AEE97657.1"/>
    </source>
</evidence>
<dbReference type="EMBL" id="CP002360">
    <property type="protein sequence ID" value="AEE97657.1"/>
    <property type="molecule type" value="Genomic_DNA"/>
</dbReference>
<reference evidence="2" key="1">
    <citation type="submission" date="2010-11" db="EMBL/GenBank/DDBJ databases">
        <title>The complete genome of Mahella australiensis DSM 15567.</title>
        <authorList>
            <consortium name="US DOE Joint Genome Institute (JGI-PGF)"/>
            <person name="Lucas S."/>
            <person name="Copeland A."/>
            <person name="Lapidus A."/>
            <person name="Bruce D."/>
            <person name="Goodwin L."/>
            <person name="Pitluck S."/>
            <person name="Kyrpides N."/>
            <person name="Mavromatis K."/>
            <person name="Pagani I."/>
            <person name="Ivanova N."/>
            <person name="Teshima H."/>
            <person name="Brettin T."/>
            <person name="Detter J.C."/>
            <person name="Han C."/>
            <person name="Tapia R."/>
            <person name="Land M."/>
            <person name="Hauser L."/>
            <person name="Markowitz V."/>
            <person name="Cheng J.-F."/>
            <person name="Hugenholtz P."/>
            <person name="Woyke T."/>
            <person name="Wu D."/>
            <person name="Spring S."/>
            <person name="Pukall R."/>
            <person name="Steenblock K."/>
            <person name="Schneider S."/>
            <person name="Klenk H.-P."/>
            <person name="Eisen J.A."/>
        </authorList>
    </citation>
    <scope>NUCLEOTIDE SEQUENCE [LARGE SCALE GENOMIC DNA]</scope>
    <source>
        <strain evidence="2">DSM 15567 / CIP 107919 / 50-1 BON</strain>
    </source>
</reference>
<dbReference type="Proteomes" id="UP000008457">
    <property type="component" value="Chromosome"/>
</dbReference>
<dbReference type="HOGENOM" id="CLU_3253708_0_0_9"/>
<dbReference type="STRING" id="697281.Mahau_2500"/>
<gene>
    <name evidence="1" type="ordered locus">Mahau_2500</name>
</gene>